<gene>
    <name evidence="1" type="ORF">PFLUV_G00028630</name>
</gene>
<evidence type="ECO:0000313" key="2">
    <source>
        <dbReference type="Proteomes" id="UP000465112"/>
    </source>
</evidence>
<dbReference type="Proteomes" id="UP000465112">
    <property type="component" value="Chromosome 3"/>
</dbReference>
<dbReference type="EMBL" id="VHII01000003">
    <property type="protein sequence ID" value="KAF1392502.1"/>
    <property type="molecule type" value="Genomic_DNA"/>
</dbReference>
<organism evidence="1 2">
    <name type="scientific">Perca fluviatilis</name>
    <name type="common">European perch</name>
    <dbReference type="NCBI Taxonomy" id="8168"/>
    <lineage>
        <taxon>Eukaryota</taxon>
        <taxon>Metazoa</taxon>
        <taxon>Chordata</taxon>
        <taxon>Craniata</taxon>
        <taxon>Vertebrata</taxon>
        <taxon>Euteleostomi</taxon>
        <taxon>Actinopterygii</taxon>
        <taxon>Neopterygii</taxon>
        <taxon>Teleostei</taxon>
        <taxon>Neoteleostei</taxon>
        <taxon>Acanthomorphata</taxon>
        <taxon>Eupercaria</taxon>
        <taxon>Perciformes</taxon>
        <taxon>Percoidei</taxon>
        <taxon>Percidae</taxon>
        <taxon>Percinae</taxon>
        <taxon>Perca</taxon>
    </lineage>
</organism>
<comment type="caution">
    <text evidence="1">The sequence shown here is derived from an EMBL/GenBank/DDBJ whole genome shotgun (WGS) entry which is preliminary data.</text>
</comment>
<sequence>MAYHKSYCSSSTLLPSSCLLPSGRHYRSLHTNNQTQEQLLSLCHHASELLISGVIPTLAFHLHITYFIIPICILHSTFLPCKVPVLFLCIMCQKQGVTQRQKAVTDI</sequence>
<name>A0A6A5FQ87_PERFL</name>
<protein>
    <submittedName>
        <fullName evidence="1">Uncharacterized protein</fullName>
    </submittedName>
</protein>
<reference evidence="1 2" key="1">
    <citation type="submission" date="2019-06" db="EMBL/GenBank/DDBJ databases">
        <title>A chromosome-scale genome assembly of the European perch, Perca fluviatilis.</title>
        <authorList>
            <person name="Roques C."/>
            <person name="Zahm M."/>
            <person name="Cabau C."/>
            <person name="Klopp C."/>
            <person name="Bouchez O."/>
            <person name="Donnadieu C."/>
            <person name="Kuhl H."/>
            <person name="Gislard M."/>
            <person name="Guendouz S."/>
            <person name="Journot L."/>
            <person name="Haffray P."/>
            <person name="Bestin A."/>
            <person name="Morvezen R."/>
            <person name="Feron R."/>
            <person name="Wen M."/>
            <person name="Jouanno E."/>
            <person name="Herpin A."/>
            <person name="Schartl M."/>
            <person name="Postlethwait J."/>
            <person name="Schaerlinger B."/>
            <person name="Chardard D."/>
            <person name="Lecocq T."/>
            <person name="Poncet C."/>
            <person name="Jaffrelo L."/>
            <person name="Lampietro C."/>
            <person name="Guiguen Y."/>
        </authorList>
    </citation>
    <scope>NUCLEOTIDE SEQUENCE [LARGE SCALE GENOMIC DNA]</scope>
    <source>
        <tissue evidence="1">Blood</tissue>
    </source>
</reference>
<keyword evidence="2" id="KW-1185">Reference proteome</keyword>
<proteinExistence type="predicted"/>
<evidence type="ECO:0000313" key="1">
    <source>
        <dbReference type="EMBL" id="KAF1392502.1"/>
    </source>
</evidence>
<accession>A0A6A5FQ87</accession>
<dbReference type="AlphaFoldDB" id="A0A6A5FQ87"/>